<evidence type="ECO:0000256" key="10">
    <source>
        <dbReference type="ARBA" id="ARBA00022989"/>
    </source>
</evidence>
<keyword evidence="11 15" id="KW-0520">NAD</keyword>
<organism evidence="16">
    <name type="scientific">Thor amboinensis</name>
    <dbReference type="NCBI Taxonomy" id="652917"/>
    <lineage>
        <taxon>Eukaryota</taxon>
        <taxon>Metazoa</taxon>
        <taxon>Ecdysozoa</taxon>
        <taxon>Arthropoda</taxon>
        <taxon>Crustacea</taxon>
        <taxon>Multicrustacea</taxon>
        <taxon>Malacostraca</taxon>
        <taxon>Eumalacostraca</taxon>
        <taxon>Eucarida</taxon>
        <taxon>Decapoda</taxon>
        <taxon>Pleocyemata</taxon>
        <taxon>Caridea</taxon>
        <taxon>Alpheoidea</taxon>
        <taxon>Hippolytidae</taxon>
        <taxon>Thor</taxon>
    </lineage>
</organism>
<evidence type="ECO:0000256" key="13">
    <source>
        <dbReference type="ARBA" id="ARBA00023136"/>
    </source>
</evidence>
<dbReference type="EMBL" id="MT671809">
    <property type="protein sequence ID" value="QNG57245.1"/>
    <property type="molecule type" value="Genomic_DNA"/>
</dbReference>
<evidence type="ECO:0000256" key="15">
    <source>
        <dbReference type="RuleBase" id="RU004430"/>
    </source>
</evidence>
<evidence type="ECO:0000256" key="11">
    <source>
        <dbReference type="ARBA" id="ARBA00023027"/>
    </source>
</evidence>
<keyword evidence="8 15" id="KW-1278">Translocase</keyword>
<geneLocation type="mitochondrion" evidence="16"/>
<evidence type="ECO:0000256" key="5">
    <source>
        <dbReference type="ARBA" id="ARBA00022448"/>
    </source>
</evidence>
<evidence type="ECO:0000256" key="1">
    <source>
        <dbReference type="ARBA" id="ARBA00004225"/>
    </source>
</evidence>
<feature type="transmembrane region" description="Helical" evidence="15">
    <location>
        <begin position="88"/>
        <end position="105"/>
    </location>
</feature>
<sequence>MKDISFMFIMVFSLLVTSLIFSQLTQPLSMSLAIVIQTLFISLLTGMMMKSTWFSYILFLIYLGAMLVLFLYMVSLAPNEKFSIPLKWVWLILILVVGSLIMLVLDSMMIPMKTPIENSSVSPNEMSSYVMNKITMMYSPSSMNLTIFIIMYLLLTLIVVVKITNVTSGPLRMN</sequence>
<evidence type="ECO:0000256" key="14">
    <source>
        <dbReference type="ARBA" id="ARBA00049551"/>
    </source>
</evidence>
<comment type="subcellular location">
    <subcellularLocation>
        <location evidence="1 15">Mitochondrion membrane</location>
        <topology evidence="1 15">Multi-pass membrane protein</topology>
    </subcellularLocation>
</comment>
<evidence type="ECO:0000256" key="2">
    <source>
        <dbReference type="ARBA" id="ARBA00005698"/>
    </source>
</evidence>
<keyword evidence="12 15" id="KW-0496">Mitochondrion</keyword>
<comment type="similarity">
    <text evidence="2 15">Belongs to the complex I subunit 6 family.</text>
</comment>
<dbReference type="InterPro" id="IPR050269">
    <property type="entry name" value="ComplexI_Subunit6"/>
</dbReference>
<evidence type="ECO:0000256" key="3">
    <source>
        <dbReference type="ARBA" id="ARBA00012944"/>
    </source>
</evidence>
<feature type="transmembrane region" description="Helical" evidence="15">
    <location>
        <begin position="30"/>
        <end position="49"/>
    </location>
</feature>
<feature type="transmembrane region" description="Helical" evidence="15">
    <location>
        <begin position="143"/>
        <end position="164"/>
    </location>
</feature>
<evidence type="ECO:0000256" key="8">
    <source>
        <dbReference type="ARBA" id="ARBA00022967"/>
    </source>
</evidence>
<keyword evidence="13 15" id="KW-0472">Membrane</keyword>
<dbReference type="PANTHER" id="PTHR11435:SF1">
    <property type="entry name" value="NADH-UBIQUINONE OXIDOREDUCTASE CHAIN 6"/>
    <property type="match status" value="1"/>
</dbReference>
<reference evidence="16" key="1">
    <citation type="submission" date="2020-06" db="EMBL/GenBank/DDBJ databases">
        <authorList>
            <person name="Wen J."/>
        </authorList>
    </citation>
    <scope>NUCLEOTIDE SEQUENCE</scope>
</reference>
<accession>A0A7G7MWN6</accession>
<dbReference type="Pfam" id="PF00499">
    <property type="entry name" value="Oxidored_q3"/>
    <property type="match status" value="1"/>
</dbReference>
<dbReference type="PANTHER" id="PTHR11435">
    <property type="entry name" value="NADH UBIQUINONE OXIDOREDUCTASE SUBUNIT ND6"/>
    <property type="match status" value="1"/>
</dbReference>
<evidence type="ECO:0000256" key="12">
    <source>
        <dbReference type="ARBA" id="ARBA00023128"/>
    </source>
</evidence>
<evidence type="ECO:0000256" key="9">
    <source>
        <dbReference type="ARBA" id="ARBA00022982"/>
    </source>
</evidence>
<keyword evidence="10 15" id="KW-1133">Transmembrane helix</keyword>
<keyword evidence="5 15" id="KW-0813">Transport</keyword>
<keyword evidence="9 15" id="KW-0249">Electron transport</keyword>
<evidence type="ECO:0000313" key="16">
    <source>
        <dbReference type="EMBL" id="QNG57245.1"/>
    </source>
</evidence>
<protein>
    <recommendedName>
        <fullName evidence="4 15">NADH-ubiquinone oxidoreductase chain 6</fullName>
        <ecNumber evidence="3 15">7.1.1.2</ecNumber>
    </recommendedName>
</protein>
<feature type="transmembrane region" description="Helical" evidence="15">
    <location>
        <begin position="56"/>
        <end position="76"/>
    </location>
</feature>
<evidence type="ECO:0000256" key="6">
    <source>
        <dbReference type="ARBA" id="ARBA00022660"/>
    </source>
</evidence>
<dbReference type="EC" id="7.1.1.2" evidence="3 15"/>
<evidence type="ECO:0000256" key="7">
    <source>
        <dbReference type="ARBA" id="ARBA00022692"/>
    </source>
</evidence>
<name>A0A7G7MWN6_9EUCA</name>
<proteinExistence type="inferred from homology"/>
<gene>
    <name evidence="16" type="primary">ND6</name>
</gene>
<dbReference type="GO" id="GO:0008137">
    <property type="term" value="F:NADH dehydrogenase (ubiquinone) activity"/>
    <property type="evidence" value="ECO:0007669"/>
    <property type="project" value="UniProtKB-UniRule"/>
</dbReference>
<dbReference type="AlphaFoldDB" id="A0A7G7MWN6"/>
<dbReference type="RefSeq" id="YP_009971650.1">
    <property type="nucleotide sequence ID" value="NC_051930.1"/>
</dbReference>
<evidence type="ECO:0000256" key="4">
    <source>
        <dbReference type="ARBA" id="ARBA00021095"/>
    </source>
</evidence>
<dbReference type="GeneID" id="60455655"/>
<keyword evidence="6 15" id="KW-0679">Respiratory chain</keyword>
<dbReference type="InterPro" id="IPR001457">
    <property type="entry name" value="NADH_UbQ/plastoQ_OxRdtase_su6"/>
</dbReference>
<comment type="catalytic activity">
    <reaction evidence="14 15">
        <text>a ubiquinone + NADH + 5 H(+)(in) = a ubiquinol + NAD(+) + 4 H(+)(out)</text>
        <dbReference type="Rhea" id="RHEA:29091"/>
        <dbReference type="Rhea" id="RHEA-COMP:9565"/>
        <dbReference type="Rhea" id="RHEA-COMP:9566"/>
        <dbReference type="ChEBI" id="CHEBI:15378"/>
        <dbReference type="ChEBI" id="CHEBI:16389"/>
        <dbReference type="ChEBI" id="CHEBI:17976"/>
        <dbReference type="ChEBI" id="CHEBI:57540"/>
        <dbReference type="ChEBI" id="CHEBI:57945"/>
        <dbReference type="EC" id="7.1.1.2"/>
    </reaction>
</comment>
<dbReference type="GO" id="GO:0031966">
    <property type="term" value="C:mitochondrial membrane"/>
    <property type="evidence" value="ECO:0007669"/>
    <property type="project" value="UniProtKB-SubCell"/>
</dbReference>
<feature type="transmembrane region" description="Helical" evidence="15">
    <location>
        <begin position="7"/>
        <end position="24"/>
    </location>
</feature>
<dbReference type="CTD" id="4541"/>
<keyword evidence="15" id="KW-0830">Ubiquinone</keyword>
<keyword evidence="7 15" id="KW-0812">Transmembrane</keyword>
<comment type="function">
    <text evidence="15">Core subunit of the mitochondrial membrane respiratory chain NADH dehydrogenase (Complex I) which catalyzes electron transfer from NADH through the respiratory chain, using ubiquinone as an electron acceptor. Essential for the catalytic activity and assembly of complex I.</text>
</comment>